<evidence type="ECO:0000313" key="2">
    <source>
        <dbReference type="Proteomes" id="UP000326939"/>
    </source>
</evidence>
<organism evidence="1 2">
    <name type="scientific">Salix brachista</name>
    <dbReference type="NCBI Taxonomy" id="2182728"/>
    <lineage>
        <taxon>Eukaryota</taxon>
        <taxon>Viridiplantae</taxon>
        <taxon>Streptophyta</taxon>
        <taxon>Embryophyta</taxon>
        <taxon>Tracheophyta</taxon>
        <taxon>Spermatophyta</taxon>
        <taxon>Magnoliopsida</taxon>
        <taxon>eudicotyledons</taxon>
        <taxon>Gunneridae</taxon>
        <taxon>Pentapetalae</taxon>
        <taxon>rosids</taxon>
        <taxon>fabids</taxon>
        <taxon>Malpighiales</taxon>
        <taxon>Salicaceae</taxon>
        <taxon>Saliceae</taxon>
        <taxon>Salix</taxon>
    </lineage>
</organism>
<evidence type="ECO:0000313" key="1">
    <source>
        <dbReference type="EMBL" id="KAB5529792.1"/>
    </source>
</evidence>
<dbReference type="EMBL" id="VDCV01000013">
    <property type="protein sequence ID" value="KAB5529792.1"/>
    <property type="molecule type" value="Genomic_DNA"/>
</dbReference>
<sequence>MLTLLTRFSIIDIAEEIRSLQLDSAEVNGMNNPADAKPEEVDEVDKMEEDSNDYITMSTQEMQAETSKVINALVTIPLLVFCFVVKDKEVPVPEEVGDSVEMEEDNKKRHLNVVFIGHVGRLILYTIVPN</sequence>
<gene>
    <name evidence="1" type="ORF">DKX38_019873</name>
</gene>
<dbReference type="Proteomes" id="UP000326939">
    <property type="component" value="Chromosome 13"/>
</dbReference>
<name>A0A5N5KHD1_9ROSI</name>
<accession>A0A5N5KHD1</accession>
<comment type="caution">
    <text evidence="1">The sequence shown here is derived from an EMBL/GenBank/DDBJ whole genome shotgun (WGS) entry which is preliminary data.</text>
</comment>
<reference evidence="2" key="1">
    <citation type="journal article" date="2019" name="Gigascience">
        <title>De novo genome assembly of the endangered Acer yangbiense, a plant species with extremely small populations endemic to Yunnan Province, China.</title>
        <authorList>
            <person name="Yang J."/>
            <person name="Wariss H.M."/>
            <person name="Tao L."/>
            <person name="Zhang R."/>
            <person name="Yun Q."/>
            <person name="Hollingsworth P."/>
            <person name="Dao Z."/>
            <person name="Luo G."/>
            <person name="Guo H."/>
            <person name="Ma Y."/>
            <person name="Sun W."/>
        </authorList>
    </citation>
    <scope>NUCLEOTIDE SEQUENCE [LARGE SCALE GENOMIC DNA]</scope>
    <source>
        <strain evidence="2">cv. br00</strain>
    </source>
</reference>
<keyword evidence="2" id="KW-1185">Reference proteome</keyword>
<dbReference type="AlphaFoldDB" id="A0A5N5KHD1"/>
<protein>
    <submittedName>
        <fullName evidence="1">Uncharacterized protein</fullName>
    </submittedName>
</protein>
<proteinExistence type="predicted"/>